<dbReference type="Proteomes" id="UP000319837">
    <property type="component" value="Unassembled WGS sequence"/>
</dbReference>
<organism evidence="1 2">
    <name type="scientific">Niallia circulans</name>
    <name type="common">Bacillus circulans</name>
    <dbReference type="NCBI Taxonomy" id="1397"/>
    <lineage>
        <taxon>Bacteria</taxon>
        <taxon>Bacillati</taxon>
        <taxon>Bacillota</taxon>
        <taxon>Bacilli</taxon>
        <taxon>Bacillales</taxon>
        <taxon>Bacillaceae</taxon>
        <taxon>Niallia</taxon>
    </lineage>
</organism>
<dbReference type="EMBL" id="RIBP01000001">
    <property type="protein sequence ID" value="TRZ39441.1"/>
    <property type="molecule type" value="Genomic_DNA"/>
</dbReference>
<sequence>MELHLDFMLFHKHNKKKDCKCKDKHKHGHKCDGNCVNGIKDELKRLHGRLVKIVTNGGYFIGVVGKVDCDTVALGPAPWYYPITVSLCEINAVIELPYYPYYGSSEAMTTADQLAMNYAGTLEVDAE</sequence>
<evidence type="ECO:0000313" key="2">
    <source>
        <dbReference type="Proteomes" id="UP000319837"/>
    </source>
</evidence>
<comment type="caution">
    <text evidence="1">The sequence shown here is derived from an EMBL/GenBank/DDBJ whole genome shotgun (WGS) entry which is preliminary data.</text>
</comment>
<proteinExistence type="predicted"/>
<gene>
    <name evidence="1" type="ORF">CEQ21_00210</name>
</gene>
<reference evidence="2" key="1">
    <citation type="submission" date="2018-10" db="EMBL/GenBank/DDBJ databases">
        <title>FDA dAtabase for Regulatory Grade micrObial Sequences (FDA-ARGOS): Supporting development and validation of Infectious Disease Dx tests.</title>
        <authorList>
            <person name="Minogue T."/>
            <person name="Wolcott M."/>
            <person name="Wasieloski L."/>
            <person name="Aguilar W."/>
            <person name="Moore D."/>
            <person name="Tallon L."/>
            <person name="Sadzewicz L."/>
            <person name="Sengamalay N."/>
            <person name="Ott S."/>
            <person name="Godinez A."/>
            <person name="Nagaraj S."/>
            <person name="Vavikolanu K."/>
            <person name="Vyas G."/>
            <person name="Nadendla S."/>
            <person name="George J."/>
            <person name="Sichtig H."/>
        </authorList>
    </citation>
    <scope>NUCLEOTIDE SEQUENCE [LARGE SCALE GENOMIC DNA]</scope>
    <source>
        <strain evidence="2">FDAARGOS_343</strain>
    </source>
</reference>
<name>A0A553SR35_NIACI</name>
<evidence type="ECO:0000313" key="1">
    <source>
        <dbReference type="EMBL" id="TRZ39441.1"/>
    </source>
</evidence>
<accession>A0A553SR35</accession>
<protein>
    <submittedName>
        <fullName evidence="1">Uncharacterized protein</fullName>
    </submittedName>
</protein>
<dbReference type="AlphaFoldDB" id="A0A553SR35"/>
<dbReference type="RefSeq" id="WP_185762886.1">
    <property type="nucleotide sequence ID" value="NZ_RIBP01000001.1"/>
</dbReference>